<reference evidence="9 10" key="2">
    <citation type="submission" date="2019-01" db="EMBL/GenBank/DDBJ databases">
        <title>The decoding of complex shrimp genome reveals the adaptation for benthos swimmer, frequently molting mechanism and breeding impact on genome.</title>
        <authorList>
            <person name="Sun Y."/>
            <person name="Gao Y."/>
            <person name="Yu Y."/>
        </authorList>
    </citation>
    <scope>NUCLEOTIDE SEQUENCE [LARGE SCALE GENOMIC DNA]</scope>
    <source>
        <tissue evidence="9">Muscle</tissue>
    </source>
</reference>
<proteinExistence type="inferred from homology"/>
<feature type="binding site" evidence="6">
    <location>
        <position position="711"/>
    </location>
    <ligand>
        <name>FAD</name>
        <dbReference type="ChEBI" id="CHEBI:57692"/>
    </ligand>
</feature>
<dbReference type="InterPro" id="IPR008333">
    <property type="entry name" value="Cbr1-like_FAD-bd_dom"/>
</dbReference>
<evidence type="ECO:0000259" key="8">
    <source>
        <dbReference type="PROSITE" id="PS51384"/>
    </source>
</evidence>
<dbReference type="PRINTS" id="PR00406">
    <property type="entry name" value="CYTB5RDTASE"/>
</dbReference>
<dbReference type="InterPro" id="IPR017938">
    <property type="entry name" value="Riboflavin_synthase-like_b-brl"/>
</dbReference>
<dbReference type="Gene3D" id="3.40.50.80">
    <property type="entry name" value="Nucleotide-binding domain of ferredoxin-NADP reductase (FNR) module"/>
    <property type="match status" value="1"/>
</dbReference>
<keyword evidence="10" id="KW-1185">Reference proteome</keyword>
<evidence type="ECO:0000256" key="2">
    <source>
        <dbReference type="ARBA" id="ARBA00009347"/>
    </source>
</evidence>
<dbReference type="STRING" id="6689.A0A423SIW9"/>
<dbReference type="InterPro" id="IPR037069">
    <property type="entry name" value="AcylCoA_DH/ox_N_sf"/>
</dbReference>
<dbReference type="AlphaFoldDB" id="A0A423SIW9"/>
<dbReference type="CDD" id="cd06183">
    <property type="entry name" value="cyt_b5_reduct_like"/>
    <property type="match status" value="1"/>
</dbReference>
<dbReference type="Pfam" id="PF00970">
    <property type="entry name" value="FAD_binding_6"/>
    <property type="match status" value="1"/>
</dbReference>
<name>A0A423SIW9_PENVA</name>
<keyword evidence="4 6" id="KW-0274">FAD</keyword>
<dbReference type="Pfam" id="PF00441">
    <property type="entry name" value="Acyl-CoA_dh_1"/>
    <property type="match status" value="1"/>
</dbReference>
<protein>
    <submittedName>
        <fullName evidence="9">Acyl-CoA dehydrogenase</fullName>
    </submittedName>
</protein>
<dbReference type="GO" id="GO:0050660">
    <property type="term" value="F:flavin adenine dinucleotide binding"/>
    <property type="evidence" value="ECO:0007669"/>
    <property type="project" value="InterPro"/>
</dbReference>
<feature type="binding site" evidence="6">
    <location>
        <position position="643"/>
    </location>
    <ligand>
        <name>FAD</name>
        <dbReference type="ChEBI" id="CHEBI:57692"/>
    </ligand>
</feature>
<evidence type="ECO:0000313" key="9">
    <source>
        <dbReference type="EMBL" id="ROT64142.1"/>
    </source>
</evidence>
<feature type="domain" description="FAD-binding FR-type" evidence="8">
    <location>
        <begin position="591"/>
        <end position="694"/>
    </location>
</feature>
<gene>
    <name evidence="9" type="ORF">C7M84_017933</name>
</gene>
<evidence type="ECO:0000256" key="4">
    <source>
        <dbReference type="ARBA" id="ARBA00022827"/>
    </source>
</evidence>
<dbReference type="Gene3D" id="1.20.140.10">
    <property type="entry name" value="Butyryl-CoA Dehydrogenase, subunit A, domain 3"/>
    <property type="match status" value="1"/>
</dbReference>
<dbReference type="PROSITE" id="PS51384">
    <property type="entry name" value="FAD_FR"/>
    <property type="match status" value="1"/>
</dbReference>
<dbReference type="SUPFAM" id="SSF56645">
    <property type="entry name" value="Acyl-CoA dehydrogenase NM domain-like"/>
    <property type="match status" value="1"/>
</dbReference>
<dbReference type="InterPro" id="IPR009100">
    <property type="entry name" value="AcylCoA_DH/oxidase_NM_dom_sf"/>
</dbReference>
<evidence type="ECO:0000256" key="1">
    <source>
        <dbReference type="ARBA" id="ARBA00001974"/>
    </source>
</evidence>
<dbReference type="InterPro" id="IPR001433">
    <property type="entry name" value="OxRdtase_FAD/NAD-bd"/>
</dbReference>
<dbReference type="Proteomes" id="UP000283509">
    <property type="component" value="Unassembled WGS sequence"/>
</dbReference>
<evidence type="ECO:0000256" key="5">
    <source>
        <dbReference type="ARBA" id="ARBA00023002"/>
    </source>
</evidence>
<dbReference type="InterPro" id="IPR009075">
    <property type="entry name" value="AcylCo_DH/oxidase_C"/>
</dbReference>
<dbReference type="InterPro" id="IPR017927">
    <property type="entry name" value="FAD-bd_FR_type"/>
</dbReference>
<dbReference type="Pfam" id="PF02771">
    <property type="entry name" value="Acyl-CoA_dh_N"/>
    <property type="match status" value="1"/>
</dbReference>
<comment type="similarity">
    <text evidence="2">Belongs to the acyl-CoA dehydrogenase family.</text>
</comment>
<feature type="binding site" evidence="6">
    <location>
        <position position="660"/>
    </location>
    <ligand>
        <name>FAD</name>
        <dbReference type="ChEBI" id="CHEBI:57692"/>
    </ligand>
</feature>
<keyword evidence="7" id="KW-0732">Signal</keyword>
<dbReference type="PANTHER" id="PTHR19370">
    <property type="entry name" value="NADH-CYTOCHROME B5 REDUCTASE"/>
    <property type="match status" value="1"/>
</dbReference>
<feature type="binding site" evidence="6">
    <location>
        <position position="669"/>
    </location>
    <ligand>
        <name>FAD</name>
        <dbReference type="ChEBI" id="CHEBI:57692"/>
    </ligand>
</feature>
<feature type="binding site" evidence="6">
    <location>
        <position position="670"/>
    </location>
    <ligand>
        <name>FAD</name>
        <dbReference type="ChEBI" id="CHEBI:57692"/>
    </ligand>
</feature>
<keyword evidence="5" id="KW-0560">Oxidoreductase</keyword>
<dbReference type="SUPFAM" id="SSF63380">
    <property type="entry name" value="Riboflavin synthase domain-like"/>
    <property type="match status" value="1"/>
</dbReference>
<dbReference type="InterPro" id="IPR013786">
    <property type="entry name" value="AcylCoA_DH/ox_N"/>
</dbReference>
<organism evidence="9 10">
    <name type="scientific">Penaeus vannamei</name>
    <name type="common">Whiteleg shrimp</name>
    <name type="synonym">Litopenaeus vannamei</name>
    <dbReference type="NCBI Taxonomy" id="6689"/>
    <lineage>
        <taxon>Eukaryota</taxon>
        <taxon>Metazoa</taxon>
        <taxon>Ecdysozoa</taxon>
        <taxon>Arthropoda</taxon>
        <taxon>Crustacea</taxon>
        <taxon>Multicrustacea</taxon>
        <taxon>Malacostraca</taxon>
        <taxon>Eumalacostraca</taxon>
        <taxon>Eucarida</taxon>
        <taxon>Decapoda</taxon>
        <taxon>Dendrobranchiata</taxon>
        <taxon>Penaeoidea</taxon>
        <taxon>Penaeidae</taxon>
        <taxon>Penaeus</taxon>
    </lineage>
</organism>
<dbReference type="SUPFAM" id="SSF52343">
    <property type="entry name" value="Ferredoxin reductase-like, C-terminal NADP-linked domain"/>
    <property type="match status" value="1"/>
</dbReference>
<dbReference type="EMBL" id="QCYY01003316">
    <property type="protein sequence ID" value="ROT64142.1"/>
    <property type="molecule type" value="Genomic_DNA"/>
</dbReference>
<dbReference type="Pfam" id="PF00175">
    <property type="entry name" value="NAD_binding_1"/>
    <property type="match status" value="1"/>
</dbReference>
<dbReference type="InterPro" id="IPR001834">
    <property type="entry name" value="CBR-like"/>
</dbReference>
<dbReference type="GO" id="GO:0016627">
    <property type="term" value="F:oxidoreductase activity, acting on the CH-CH group of donors"/>
    <property type="evidence" value="ECO:0007669"/>
    <property type="project" value="InterPro"/>
</dbReference>
<dbReference type="OrthoDB" id="432685at2759"/>
<evidence type="ECO:0000256" key="6">
    <source>
        <dbReference type="PIRSR" id="PIRSR601834-1"/>
    </source>
</evidence>
<evidence type="ECO:0000256" key="7">
    <source>
        <dbReference type="SAM" id="SignalP"/>
    </source>
</evidence>
<feature type="signal peptide" evidence="7">
    <location>
        <begin position="1"/>
        <end position="20"/>
    </location>
</feature>
<reference evidence="9 10" key="1">
    <citation type="submission" date="2018-04" db="EMBL/GenBank/DDBJ databases">
        <authorList>
            <person name="Zhang X."/>
            <person name="Yuan J."/>
            <person name="Li F."/>
            <person name="Xiang J."/>
        </authorList>
    </citation>
    <scope>NUCLEOTIDE SEQUENCE [LARGE SCALE GENOMIC DNA]</scope>
    <source>
        <tissue evidence="9">Muscle</tissue>
    </source>
</reference>
<evidence type="ECO:0000256" key="3">
    <source>
        <dbReference type="ARBA" id="ARBA00022630"/>
    </source>
</evidence>
<dbReference type="Gene3D" id="1.10.540.10">
    <property type="entry name" value="Acyl-CoA dehydrogenase/oxidase, N-terminal domain"/>
    <property type="match status" value="1"/>
</dbReference>
<keyword evidence="3 6" id="KW-0285">Flavoprotein</keyword>
<dbReference type="InterPro" id="IPR039261">
    <property type="entry name" value="FNR_nucleotide-bd"/>
</dbReference>
<evidence type="ECO:0000313" key="10">
    <source>
        <dbReference type="Proteomes" id="UP000283509"/>
    </source>
</evidence>
<dbReference type="Gene3D" id="2.40.30.10">
    <property type="entry name" value="Translation factors"/>
    <property type="match status" value="1"/>
</dbReference>
<accession>A0A423SIW9</accession>
<feature type="chain" id="PRO_5019037444" evidence="7">
    <location>
        <begin position="21"/>
        <end position="860"/>
    </location>
</feature>
<dbReference type="SUPFAM" id="SSF47203">
    <property type="entry name" value="Acyl-CoA dehydrogenase C-terminal domain-like"/>
    <property type="match status" value="1"/>
</dbReference>
<comment type="caution">
    <text evidence="9">The sequence shown here is derived from an EMBL/GenBank/DDBJ whole genome shotgun (WGS) entry which is preliminary data.</text>
</comment>
<dbReference type="InterPro" id="IPR036250">
    <property type="entry name" value="AcylCo_DH-like_C"/>
</dbReference>
<comment type="cofactor">
    <cofactor evidence="1 6">
        <name>FAD</name>
        <dbReference type="ChEBI" id="CHEBI:57692"/>
    </cofactor>
</comment>
<sequence>MAFVILVNALLFSVELQSRAFRRVVPGGYSFPPNTHIWLSSFPLSYLRLPKSVSEQKLRQTTLMHPITMAQGKKWGRGEYWGLSSDYDPDWVLTESQKKLRADLMELCRTKIRPHAIHCDRTYTFPRESLDAMAELGLLGLIVPKEFGGLGENHVCCTMVCETIARYGCPSTAMVYTMHLGAVSTLLFRYHNSPMAQDLLRRLDKEKLVGTLCYSDPATGGHFWFPLSSKVKCLDEKNIQLLKYGSWATSSGHADWYTIQTISPNFNGDYSNLSCFLVYKDEVRAKPTTGTPWACTATCPARSSSRASSAWTGWSAPPATDARSRPQSNDECVDPYFLMNTSGVWNGISLACIDVAKKHVTRKAHADVGMRVCDYPTIQDYFGETVCETNSSRALVYLQAQALDQVTNNNDWSLYKDLNFLPRAGFLHWLWQAKFISAKNVTRVTDTMLHVCGGSGYKTDLGLERLLRDGKAGWVMGPSNEVLRQFVGKTALNNIDCIDYWDQKPNERAIHHEIKKMSIEERKKLAEELLEDVVAEEKGEAKHPFQDTDFDNPFNTRKETAPTNAILIAILITQVLKTDDGEEHEPALNPDTWTLLTLKSQNPVSDKMSSFDFALPKPTDHTGCFTGQYVKVRVTFKGKEQERYFSPVSRPDDFGRIELVLRFESQGLMSQHFKALKPGDKVEFQGPCGGFEYEANQLDEVTLLASGGGVTPGMQLIRAVMHNPDDKTRIKLLYFSENYDEILYREELDGYAAKDSRLQMVHTLGESPEDWEGEEGFIDTQMIDKHVTKPNGIRHKASFPQTDIIMCGGPTMTISCLHSLRSLGFPSDAIFIYGQFGTEHVRKVYGRNVQLSGHRCDSAL</sequence>